<dbReference type="EMBL" id="MCGN01000002">
    <property type="protein sequence ID" value="ORY99878.1"/>
    <property type="molecule type" value="Genomic_DNA"/>
</dbReference>
<dbReference type="InterPro" id="IPR002110">
    <property type="entry name" value="Ankyrin_rpt"/>
</dbReference>
<dbReference type="PANTHER" id="PTHR24166:SF48">
    <property type="entry name" value="PROTEIN VAPYRIN"/>
    <property type="match status" value="1"/>
</dbReference>
<evidence type="ECO:0000313" key="4">
    <source>
        <dbReference type="EMBL" id="ORY99878.1"/>
    </source>
</evidence>
<gene>
    <name evidence="4" type="ORF">BCR43DRAFT_125810</name>
</gene>
<dbReference type="Proteomes" id="UP000242180">
    <property type="component" value="Unassembled WGS sequence"/>
</dbReference>
<proteinExistence type="predicted"/>
<organism evidence="4 5">
    <name type="scientific">Syncephalastrum racemosum</name>
    <name type="common">Filamentous fungus</name>
    <dbReference type="NCBI Taxonomy" id="13706"/>
    <lineage>
        <taxon>Eukaryota</taxon>
        <taxon>Fungi</taxon>
        <taxon>Fungi incertae sedis</taxon>
        <taxon>Mucoromycota</taxon>
        <taxon>Mucoromycotina</taxon>
        <taxon>Mucoromycetes</taxon>
        <taxon>Mucorales</taxon>
        <taxon>Syncephalastraceae</taxon>
        <taxon>Syncephalastrum</taxon>
    </lineage>
</organism>
<evidence type="ECO:0000256" key="3">
    <source>
        <dbReference type="PROSITE-ProRule" id="PRU00023"/>
    </source>
</evidence>
<dbReference type="PROSITE" id="PS50088">
    <property type="entry name" value="ANK_REPEAT"/>
    <property type="match status" value="2"/>
</dbReference>
<evidence type="ECO:0000313" key="5">
    <source>
        <dbReference type="Proteomes" id="UP000242180"/>
    </source>
</evidence>
<feature type="repeat" description="ANK" evidence="3">
    <location>
        <begin position="64"/>
        <end position="96"/>
    </location>
</feature>
<dbReference type="SMART" id="SM00248">
    <property type="entry name" value="ANK"/>
    <property type="match status" value="4"/>
</dbReference>
<accession>A0A1X2HKN3</accession>
<name>A0A1X2HKN3_SYNRA</name>
<dbReference type="InterPro" id="IPR036770">
    <property type="entry name" value="Ankyrin_rpt-contain_sf"/>
</dbReference>
<dbReference type="AlphaFoldDB" id="A0A1X2HKN3"/>
<dbReference type="OrthoDB" id="341259at2759"/>
<keyword evidence="2 3" id="KW-0040">ANK repeat</keyword>
<dbReference type="PANTHER" id="PTHR24166">
    <property type="entry name" value="ROLLING PEBBLES, ISOFORM B"/>
    <property type="match status" value="1"/>
</dbReference>
<keyword evidence="1" id="KW-0677">Repeat</keyword>
<dbReference type="Pfam" id="PF12796">
    <property type="entry name" value="Ank_2"/>
    <property type="match status" value="2"/>
</dbReference>
<keyword evidence="5" id="KW-1185">Reference proteome</keyword>
<evidence type="ECO:0000256" key="2">
    <source>
        <dbReference type="ARBA" id="ARBA00023043"/>
    </source>
</evidence>
<dbReference type="STRING" id="13706.A0A1X2HKN3"/>
<dbReference type="Gene3D" id="1.25.40.20">
    <property type="entry name" value="Ankyrin repeat-containing domain"/>
    <property type="match status" value="1"/>
</dbReference>
<dbReference type="SUPFAM" id="SSF48403">
    <property type="entry name" value="Ankyrin repeat"/>
    <property type="match status" value="1"/>
</dbReference>
<sequence length="204" mass="22605">MGSLFTMNAQSIASNQSFFDLPRQAIIRESPSVRLQKAAKDGNIAAVKRLAKKVSNIQNPDPETGYTTLMYAARYGHVELVELLLQMGHEEEVISMDNDGITVLMIAAMYNHQEIFYRYVARYPECIHAISKNGMTALFYSAKHGNAALVSYLLSISADIDHVDNDGNSALHHASAWGHTTVMDILVVHYILALSFAIHTCSMD</sequence>
<protein>
    <submittedName>
        <fullName evidence="4">Ankyrin repeat-containing domain protein</fullName>
    </submittedName>
</protein>
<evidence type="ECO:0000256" key="1">
    <source>
        <dbReference type="ARBA" id="ARBA00022737"/>
    </source>
</evidence>
<dbReference type="InParanoid" id="A0A1X2HKN3"/>
<reference evidence="4 5" key="1">
    <citation type="submission" date="2016-07" db="EMBL/GenBank/DDBJ databases">
        <title>Pervasive Adenine N6-methylation of Active Genes in Fungi.</title>
        <authorList>
            <consortium name="DOE Joint Genome Institute"/>
            <person name="Mondo S.J."/>
            <person name="Dannebaum R.O."/>
            <person name="Kuo R.C."/>
            <person name="Labutti K."/>
            <person name="Haridas S."/>
            <person name="Kuo A."/>
            <person name="Salamov A."/>
            <person name="Ahrendt S.R."/>
            <person name="Lipzen A."/>
            <person name="Sullivan W."/>
            <person name="Andreopoulos W.B."/>
            <person name="Clum A."/>
            <person name="Lindquist E."/>
            <person name="Daum C."/>
            <person name="Ramamoorthy G.K."/>
            <person name="Gryganskyi A."/>
            <person name="Culley D."/>
            <person name="Magnuson J.K."/>
            <person name="James T.Y."/>
            <person name="O'Malley M.A."/>
            <person name="Stajich J.E."/>
            <person name="Spatafora J.W."/>
            <person name="Visel A."/>
            <person name="Grigoriev I.V."/>
        </authorList>
    </citation>
    <scope>NUCLEOTIDE SEQUENCE [LARGE SCALE GENOMIC DNA]</scope>
    <source>
        <strain evidence="4 5">NRRL 2496</strain>
    </source>
</reference>
<dbReference type="OMA" id="QMGHEEE"/>
<feature type="repeat" description="ANK" evidence="3">
    <location>
        <begin position="133"/>
        <end position="165"/>
    </location>
</feature>
<comment type="caution">
    <text evidence="4">The sequence shown here is derived from an EMBL/GenBank/DDBJ whole genome shotgun (WGS) entry which is preliminary data.</text>
</comment>
<dbReference type="InterPro" id="IPR050889">
    <property type="entry name" value="Dendritic_Spine_Reg/Scaffold"/>
</dbReference>
<dbReference type="PROSITE" id="PS50297">
    <property type="entry name" value="ANK_REP_REGION"/>
    <property type="match status" value="2"/>
</dbReference>